<protein>
    <recommendedName>
        <fullName evidence="2">TonB-dependent receptor-like beta-barrel domain-containing protein</fullName>
    </recommendedName>
</protein>
<sequence>MDAFITQDSYLNERRGQFAERNGAAAPFANQLDLSVNHDIRIYQANEKYHTLRLSFNIANFLNLLNKDWGVQQTTVLGNQQYQFLKVEQKPTAANNYTLRYSMNNNLPETFKDYLGNDSRWQMQFGIKYIF</sequence>
<organism evidence="1">
    <name type="scientific">bioreactor metagenome</name>
    <dbReference type="NCBI Taxonomy" id="1076179"/>
    <lineage>
        <taxon>unclassified sequences</taxon>
        <taxon>metagenomes</taxon>
        <taxon>ecological metagenomes</taxon>
    </lineage>
</organism>
<proteinExistence type="predicted"/>
<dbReference type="AlphaFoldDB" id="A0A645B5K8"/>
<gene>
    <name evidence="1" type="ORF">SDC9_107554</name>
</gene>
<comment type="caution">
    <text evidence="1">The sequence shown here is derived from an EMBL/GenBank/DDBJ whole genome shotgun (WGS) entry which is preliminary data.</text>
</comment>
<reference evidence="1" key="1">
    <citation type="submission" date="2019-08" db="EMBL/GenBank/DDBJ databases">
        <authorList>
            <person name="Kucharzyk K."/>
            <person name="Murdoch R.W."/>
            <person name="Higgins S."/>
            <person name="Loffler F."/>
        </authorList>
    </citation>
    <scope>NUCLEOTIDE SEQUENCE</scope>
</reference>
<name>A0A645B5K8_9ZZZZ</name>
<dbReference type="EMBL" id="VSSQ01017934">
    <property type="protein sequence ID" value="MPM60702.1"/>
    <property type="molecule type" value="Genomic_DNA"/>
</dbReference>
<evidence type="ECO:0000313" key="1">
    <source>
        <dbReference type="EMBL" id="MPM60702.1"/>
    </source>
</evidence>
<accession>A0A645B5K8</accession>
<evidence type="ECO:0008006" key="2">
    <source>
        <dbReference type="Google" id="ProtNLM"/>
    </source>
</evidence>